<reference evidence="3" key="2">
    <citation type="submission" date="2021-04" db="EMBL/GenBank/DDBJ databases">
        <authorList>
            <person name="Gilroy R."/>
        </authorList>
    </citation>
    <scope>NUCLEOTIDE SEQUENCE</scope>
    <source>
        <strain evidence="3">ChiHjej11B10-19426</strain>
    </source>
</reference>
<evidence type="ECO:0000256" key="1">
    <source>
        <dbReference type="SAM" id="MobiDB-lite"/>
    </source>
</evidence>
<evidence type="ECO:0000313" key="4">
    <source>
        <dbReference type="Proteomes" id="UP000824014"/>
    </source>
</evidence>
<accession>A0A9D2DCP2</accession>
<feature type="region of interest" description="Disordered" evidence="1">
    <location>
        <begin position="351"/>
        <end position="378"/>
    </location>
</feature>
<reference evidence="3" key="1">
    <citation type="journal article" date="2021" name="PeerJ">
        <title>Extensive microbial diversity within the chicken gut microbiome revealed by metagenomics and culture.</title>
        <authorList>
            <person name="Gilroy R."/>
            <person name="Ravi A."/>
            <person name="Getino M."/>
            <person name="Pursley I."/>
            <person name="Horton D.L."/>
            <person name="Alikhan N.F."/>
            <person name="Baker D."/>
            <person name="Gharbi K."/>
            <person name="Hall N."/>
            <person name="Watson M."/>
            <person name="Adriaenssens E.M."/>
            <person name="Foster-Nyarko E."/>
            <person name="Jarju S."/>
            <person name="Secka A."/>
            <person name="Antonio M."/>
            <person name="Oren A."/>
            <person name="Chaudhuri R.R."/>
            <person name="La Ragione R."/>
            <person name="Hildebrand F."/>
            <person name="Pallen M.J."/>
        </authorList>
    </citation>
    <scope>NUCLEOTIDE SEQUENCE</scope>
    <source>
        <strain evidence="3">ChiHjej11B10-19426</strain>
    </source>
</reference>
<feature type="compositionally biased region" description="Basic and acidic residues" evidence="1">
    <location>
        <begin position="357"/>
        <end position="378"/>
    </location>
</feature>
<comment type="caution">
    <text evidence="3">The sequence shown here is derived from an EMBL/GenBank/DDBJ whole genome shotgun (WGS) entry which is preliminary data.</text>
</comment>
<evidence type="ECO:0000256" key="2">
    <source>
        <dbReference type="SAM" id="SignalP"/>
    </source>
</evidence>
<evidence type="ECO:0000313" key="3">
    <source>
        <dbReference type="EMBL" id="HIZ14660.1"/>
    </source>
</evidence>
<name>A0A9D2DCP2_9BACT</name>
<keyword evidence="2" id="KW-0732">Signal</keyword>
<proteinExistence type="predicted"/>
<organism evidence="3 4">
    <name type="scientific">Candidatus Tidjanibacter faecipullorum</name>
    <dbReference type="NCBI Taxonomy" id="2838766"/>
    <lineage>
        <taxon>Bacteria</taxon>
        <taxon>Pseudomonadati</taxon>
        <taxon>Bacteroidota</taxon>
        <taxon>Bacteroidia</taxon>
        <taxon>Bacteroidales</taxon>
        <taxon>Rikenellaceae</taxon>
        <taxon>Tidjanibacter</taxon>
    </lineage>
</organism>
<protein>
    <recommendedName>
        <fullName evidence="5">DUF3187 family protein</fullName>
    </recommendedName>
</protein>
<gene>
    <name evidence="3" type="ORF">H9816_01915</name>
</gene>
<dbReference type="AlphaFoldDB" id="A0A9D2DCP2"/>
<feature type="signal peptide" evidence="2">
    <location>
        <begin position="1"/>
        <end position="21"/>
    </location>
</feature>
<dbReference type="Proteomes" id="UP000824014">
    <property type="component" value="Unassembled WGS sequence"/>
</dbReference>
<feature type="chain" id="PRO_5038430560" description="DUF3187 family protein" evidence="2">
    <location>
        <begin position="22"/>
        <end position="378"/>
    </location>
</feature>
<dbReference type="EMBL" id="DXCC01000005">
    <property type="protein sequence ID" value="HIZ14660.1"/>
    <property type="molecule type" value="Genomic_DNA"/>
</dbReference>
<sequence length="378" mass="43515">MKALRVAVAAVAAWLWLVPDAAGQQFLWNADFDFRFDNREYDVMATARSETIFGVRLTPEVGLGWGRGNAVMVGLDLFSDFGTTTDISRQMIVYYRYRDDRFDVHFGRFPRRHLMGDYEKAFFSDWIDFYDSNIDGLMANWRGRHGYVELAFDWNGKIGAGQREKFMIFSSGRLNYGAFYGGYNANMYHYSCSLEEPGVVDNILIYPFAGADFRTVLPAFSKLFLQVGWLQSFQRDRLYVGRFVNPGGMQIELGIERWGFGIDNTLYLGSGLMPYYDSVVEGQPAYGAELYPGELFYRTTAGVYNRLEIYWRHCFPSGVAFKVASVHHYDGHGWGWQQRIELQVPLSDKMFRKHPRPKDETARPAADRPRAKAARRAE</sequence>
<evidence type="ECO:0008006" key="5">
    <source>
        <dbReference type="Google" id="ProtNLM"/>
    </source>
</evidence>